<accession>A0A255Z3H2</accession>
<feature type="transmembrane region" description="Helical" evidence="7">
    <location>
        <begin position="150"/>
        <end position="170"/>
    </location>
</feature>
<keyword evidence="5 7" id="KW-1133">Transmembrane helix</keyword>
<evidence type="ECO:0000313" key="9">
    <source>
        <dbReference type="Proteomes" id="UP000216998"/>
    </source>
</evidence>
<proteinExistence type="inferred from homology"/>
<dbReference type="GO" id="GO:0042970">
    <property type="term" value="F:homoserine transmembrane transporter activity"/>
    <property type="evidence" value="ECO:0007669"/>
    <property type="project" value="TreeGrafter"/>
</dbReference>
<sequence>MSTQTLVIFLTTCFFLSATPGPNMLSALSMGMRHGLVGAAWGGIGMCLSLGLLAGLSALGVGVLLKTSTLAFTLFKWAGVAYLTWLGIQAWRAPIREEAGEVEAAMSAGPDRRGQVGLLGQGLLITLSNPKALVFMAAFFPQFIDPQRPMAPQLTILVVTMLMIEFGWIMTYAVGGRGLALRLTGPAAQRWLNRMTGALLIAAGLLLAMASL</sequence>
<gene>
    <name evidence="8" type="ORF">CHU95_06385</name>
</gene>
<feature type="transmembrane region" description="Helical" evidence="7">
    <location>
        <begin position="43"/>
        <end position="65"/>
    </location>
</feature>
<dbReference type="OrthoDB" id="9804822at2"/>
<evidence type="ECO:0000256" key="7">
    <source>
        <dbReference type="SAM" id="Phobius"/>
    </source>
</evidence>
<evidence type="ECO:0000256" key="1">
    <source>
        <dbReference type="ARBA" id="ARBA00004651"/>
    </source>
</evidence>
<keyword evidence="4 7" id="KW-0812">Transmembrane</keyword>
<feature type="transmembrane region" description="Helical" evidence="7">
    <location>
        <begin position="191"/>
        <end position="210"/>
    </location>
</feature>
<keyword evidence="9" id="KW-1185">Reference proteome</keyword>
<keyword evidence="6 7" id="KW-0472">Membrane</keyword>
<dbReference type="Proteomes" id="UP000216998">
    <property type="component" value="Unassembled WGS sequence"/>
</dbReference>
<protein>
    <submittedName>
        <fullName evidence="8">Homoserine lactone transporter</fullName>
    </submittedName>
</protein>
<reference evidence="8 9" key="1">
    <citation type="submission" date="2017-07" db="EMBL/GenBank/DDBJ databases">
        <title>Niveispirillum cyanobacteriorum sp. nov., isolated from cyanobacterial aggregates in a eutrophic lake.</title>
        <authorList>
            <person name="Cai H."/>
        </authorList>
    </citation>
    <scope>NUCLEOTIDE SEQUENCE [LARGE SCALE GENOMIC DNA]</scope>
    <source>
        <strain evidence="9">TH1-14</strain>
    </source>
</reference>
<feature type="transmembrane region" description="Helical" evidence="7">
    <location>
        <begin position="122"/>
        <end position="144"/>
    </location>
</feature>
<comment type="similarity">
    <text evidence="2">Belongs to the Rht family.</text>
</comment>
<dbReference type="PIRSF" id="PIRSF006324">
    <property type="entry name" value="LeuE"/>
    <property type="match status" value="1"/>
</dbReference>
<evidence type="ECO:0000256" key="2">
    <source>
        <dbReference type="ARBA" id="ARBA00007928"/>
    </source>
</evidence>
<dbReference type="PANTHER" id="PTHR30086">
    <property type="entry name" value="ARGININE EXPORTER PROTEIN ARGO"/>
    <property type="match status" value="1"/>
</dbReference>
<evidence type="ECO:0000256" key="6">
    <source>
        <dbReference type="ARBA" id="ARBA00023136"/>
    </source>
</evidence>
<evidence type="ECO:0000256" key="3">
    <source>
        <dbReference type="ARBA" id="ARBA00022475"/>
    </source>
</evidence>
<keyword evidence="3" id="KW-1003">Cell membrane</keyword>
<dbReference type="GO" id="GO:0005886">
    <property type="term" value="C:plasma membrane"/>
    <property type="evidence" value="ECO:0007669"/>
    <property type="project" value="UniProtKB-SubCell"/>
</dbReference>
<evidence type="ECO:0000256" key="4">
    <source>
        <dbReference type="ARBA" id="ARBA00022692"/>
    </source>
</evidence>
<dbReference type="InterPro" id="IPR001123">
    <property type="entry name" value="LeuE-type"/>
</dbReference>
<comment type="caution">
    <text evidence="8">The sequence shown here is derived from an EMBL/GenBank/DDBJ whole genome shotgun (WGS) entry which is preliminary data.</text>
</comment>
<dbReference type="EMBL" id="NOXU01000024">
    <property type="protein sequence ID" value="OYQ36028.1"/>
    <property type="molecule type" value="Genomic_DNA"/>
</dbReference>
<dbReference type="Pfam" id="PF01810">
    <property type="entry name" value="LysE"/>
    <property type="match status" value="1"/>
</dbReference>
<dbReference type="AlphaFoldDB" id="A0A255Z3H2"/>
<comment type="subcellular location">
    <subcellularLocation>
        <location evidence="1">Cell membrane</location>
        <topology evidence="1">Multi-pass membrane protein</topology>
    </subcellularLocation>
</comment>
<evidence type="ECO:0000313" key="8">
    <source>
        <dbReference type="EMBL" id="OYQ36028.1"/>
    </source>
</evidence>
<dbReference type="PANTHER" id="PTHR30086:SF14">
    <property type="entry name" value="HOMOSERINE_HOMOSERINE LACTONE EFFLUX PROTEIN"/>
    <property type="match status" value="1"/>
</dbReference>
<evidence type="ECO:0000256" key="5">
    <source>
        <dbReference type="ARBA" id="ARBA00022989"/>
    </source>
</evidence>
<organism evidence="8 9">
    <name type="scientific">Niveispirillum lacus</name>
    <dbReference type="NCBI Taxonomy" id="1981099"/>
    <lineage>
        <taxon>Bacteria</taxon>
        <taxon>Pseudomonadati</taxon>
        <taxon>Pseudomonadota</taxon>
        <taxon>Alphaproteobacteria</taxon>
        <taxon>Rhodospirillales</taxon>
        <taxon>Azospirillaceae</taxon>
        <taxon>Niveispirillum</taxon>
    </lineage>
</organism>
<name>A0A255Z3H2_9PROT</name>